<comment type="caution">
    <text evidence="2">The sequence shown here is derived from an EMBL/GenBank/DDBJ whole genome shotgun (WGS) entry which is preliminary data.</text>
</comment>
<dbReference type="EC" id="2.3.1.-" evidence="2"/>
<dbReference type="GO" id="GO:0016746">
    <property type="term" value="F:acyltransferase activity"/>
    <property type="evidence" value="ECO:0007669"/>
    <property type="project" value="UniProtKB-KW"/>
</dbReference>
<reference evidence="2 3" key="1">
    <citation type="submission" date="2021-03" db="EMBL/GenBank/DDBJ databases">
        <authorList>
            <person name="So Y."/>
        </authorList>
    </citation>
    <scope>NUCLEOTIDE SEQUENCE [LARGE SCALE GENOMIC DNA]</scope>
    <source>
        <strain evidence="2 3">PWR1</strain>
    </source>
</reference>
<gene>
    <name evidence="2" type="ORF">J5Y09_20530</name>
</gene>
<evidence type="ECO:0000259" key="1">
    <source>
        <dbReference type="PROSITE" id="PS51186"/>
    </source>
</evidence>
<dbReference type="SUPFAM" id="SSF55729">
    <property type="entry name" value="Acyl-CoA N-acyltransferases (Nat)"/>
    <property type="match status" value="1"/>
</dbReference>
<evidence type="ECO:0000313" key="3">
    <source>
        <dbReference type="Proteomes" id="UP000680815"/>
    </source>
</evidence>
<dbReference type="PROSITE" id="PS51186">
    <property type="entry name" value="GNAT"/>
    <property type="match status" value="1"/>
</dbReference>
<protein>
    <submittedName>
        <fullName evidence="2">GNAT family N-acetyltransferase</fullName>
        <ecNumber evidence="2">2.3.1.-</ecNumber>
    </submittedName>
</protein>
<dbReference type="InterPro" id="IPR016181">
    <property type="entry name" value="Acyl_CoA_acyltransferase"/>
</dbReference>
<evidence type="ECO:0000313" key="2">
    <source>
        <dbReference type="EMBL" id="MBP0466326.1"/>
    </source>
</evidence>
<dbReference type="PANTHER" id="PTHR39173">
    <property type="entry name" value="ACETYLTRANSFERASE"/>
    <property type="match status" value="1"/>
</dbReference>
<dbReference type="InterPro" id="IPR000182">
    <property type="entry name" value="GNAT_dom"/>
</dbReference>
<dbReference type="EMBL" id="JAGIYZ010000026">
    <property type="protein sequence ID" value="MBP0466326.1"/>
    <property type="molecule type" value="Genomic_DNA"/>
</dbReference>
<organism evidence="2 3">
    <name type="scientific">Roseomonas nitratireducens</name>
    <dbReference type="NCBI Taxonomy" id="2820810"/>
    <lineage>
        <taxon>Bacteria</taxon>
        <taxon>Pseudomonadati</taxon>
        <taxon>Pseudomonadota</taxon>
        <taxon>Alphaproteobacteria</taxon>
        <taxon>Acetobacterales</taxon>
        <taxon>Roseomonadaceae</taxon>
        <taxon>Roseomonas</taxon>
    </lineage>
</organism>
<dbReference type="Proteomes" id="UP000680815">
    <property type="component" value="Unassembled WGS sequence"/>
</dbReference>
<dbReference type="Gene3D" id="3.40.630.30">
    <property type="match status" value="1"/>
</dbReference>
<dbReference type="Pfam" id="PF00583">
    <property type="entry name" value="Acetyltransf_1"/>
    <property type="match status" value="1"/>
</dbReference>
<keyword evidence="3" id="KW-1185">Reference proteome</keyword>
<dbReference type="PANTHER" id="PTHR39173:SF1">
    <property type="entry name" value="ACETYLTRANSFERASE"/>
    <property type="match status" value="1"/>
</dbReference>
<name>A0ABS4AY95_9PROT</name>
<proteinExistence type="predicted"/>
<keyword evidence="2" id="KW-0012">Acyltransferase</keyword>
<feature type="domain" description="N-acetyltransferase" evidence="1">
    <location>
        <begin position="38"/>
        <end position="187"/>
    </location>
</feature>
<sequence>MSATRLIRPALEALGGYADALDAGWSPFNVGGEAVVRAHLAAIARDAESFLASLEDPEALAGPITLPDGTTVPRLPSVTRWIWDGEFCGAIHLRWQPGTSALPPHVLGHVGYAVVPWKRGQGHATRALALLLPEARSVGLAHLDLTTDPGNIASRKVITANGGMALGHFRKDAAYGGDDALLYRIAL</sequence>
<keyword evidence="2" id="KW-0808">Transferase</keyword>
<dbReference type="RefSeq" id="WP_209353728.1">
    <property type="nucleotide sequence ID" value="NZ_JAGIYZ010000026.1"/>
</dbReference>
<accession>A0ABS4AY95</accession>